<dbReference type="Gene3D" id="3.60.20.10">
    <property type="entry name" value="Glutamine Phosphoribosylpyrophosphate, subunit 1, domain 1"/>
    <property type="match status" value="1"/>
</dbReference>
<feature type="binding site" evidence="6">
    <location>
        <position position="267"/>
    </location>
    <ligand>
        <name>Ca(2+)</name>
        <dbReference type="ChEBI" id="CHEBI:29108"/>
    </ligand>
</feature>
<dbReference type="Gene3D" id="1.10.439.10">
    <property type="entry name" value="Penicillin Amidohydrolase, domain 1"/>
    <property type="match status" value="1"/>
</dbReference>
<dbReference type="PIRSF" id="PIRSF001227">
    <property type="entry name" value="Pen_acylase"/>
    <property type="match status" value="1"/>
</dbReference>
<dbReference type="InterPro" id="IPR002692">
    <property type="entry name" value="S45"/>
</dbReference>
<dbReference type="AlphaFoldDB" id="A0A4V3UYD4"/>
<evidence type="ECO:0000313" key="8">
    <source>
        <dbReference type="Proteomes" id="UP000305939"/>
    </source>
</evidence>
<reference evidence="7 8" key="1">
    <citation type="submission" date="2019-04" db="EMBL/GenBank/DDBJ databases">
        <title>Draft genome sequence of Robertkochia marina CC-AMO-30D.</title>
        <authorList>
            <person name="Hameed A."/>
            <person name="Lin S.-Y."/>
            <person name="Shahina M."/>
            <person name="Lai W.-A."/>
            <person name="Young C.-C."/>
        </authorList>
    </citation>
    <scope>NUCLEOTIDE SEQUENCE [LARGE SCALE GENOMIC DNA]</scope>
    <source>
        <strain evidence="7 8">CC-AMO-30D</strain>
    </source>
</reference>
<comment type="cofactor">
    <cofactor evidence="6">
        <name>Ca(2+)</name>
        <dbReference type="ChEBI" id="CHEBI:29108"/>
    </cofactor>
    <text evidence="6">Binds 1 Ca(2+) ion per dimer.</text>
</comment>
<evidence type="ECO:0000313" key="7">
    <source>
        <dbReference type="EMBL" id="THD69268.1"/>
    </source>
</evidence>
<dbReference type="PANTHER" id="PTHR34218:SF3">
    <property type="entry name" value="ACYL-HOMOSERINE LACTONE ACYLASE PVDQ"/>
    <property type="match status" value="1"/>
</dbReference>
<dbReference type="SUPFAM" id="SSF56235">
    <property type="entry name" value="N-terminal nucleophile aminohydrolases (Ntn hydrolases)"/>
    <property type="match status" value="1"/>
</dbReference>
<dbReference type="GO" id="GO:0016811">
    <property type="term" value="F:hydrolase activity, acting on carbon-nitrogen (but not peptide) bonds, in linear amides"/>
    <property type="evidence" value="ECO:0007669"/>
    <property type="project" value="InterPro"/>
</dbReference>
<keyword evidence="4" id="KW-0865">Zymogen</keyword>
<evidence type="ECO:0000256" key="2">
    <source>
        <dbReference type="ARBA" id="ARBA00022729"/>
    </source>
</evidence>
<dbReference type="InterPro" id="IPR043147">
    <property type="entry name" value="Penicillin_amidase_A-knob"/>
</dbReference>
<keyword evidence="8" id="KW-1185">Reference proteome</keyword>
<keyword evidence="3" id="KW-0378">Hydrolase</keyword>
<feature type="binding site" evidence="6">
    <location>
        <position position="264"/>
    </location>
    <ligand>
        <name>Ca(2+)</name>
        <dbReference type="ChEBI" id="CHEBI:29108"/>
    </ligand>
</feature>
<comment type="caution">
    <text evidence="7">The sequence shown here is derived from an EMBL/GenBank/DDBJ whole genome shotgun (WGS) entry which is preliminary data.</text>
</comment>
<accession>A0A4V3UYD4</accession>
<comment type="similarity">
    <text evidence="1">Belongs to the peptidase S45 family.</text>
</comment>
<dbReference type="GO" id="GO:0017000">
    <property type="term" value="P:antibiotic biosynthetic process"/>
    <property type="evidence" value="ECO:0007669"/>
    <property type="project" value="InterPro"/>
</dbReference>
<feature type="active site" description="Nucleophile" evidence="5">
    <location>
        <position position="194"/>
    </location>
</feature>
<dbReference type="RefSeq" id="WP_136334758.1">
    <property type="nucleotide sequence ID" value="NZ_QXMP01000001.1"/>
</dbReference>
<evidence type="ECO:0000256" key="5">
    <source>
        <dbReference type="PIRSR" id="PIRSR001227-1"/>
    </source>
</evidence>
<dbReference type="PROSITE" id="PS51257">
    <property type="entry name" value="PROKAR_LIPOPROTEIN"/>
    <property type="match status" value="1"/>
</dbReference>
<name>A0A4V3UYD4_9FLAO</name>
<dbReference type="Gene3D" id="1.10.1400.10">
    <property type="match status" value="1"/>
</dbReference>
<evidence type="ECO:0000256" key="4">
    <source>
        <dbReference type="ARBA" id="ARBA00023145"/>
    </source>
</evidence>
<dbReference type="InterPro" id="IPR029055">
    <property type="entry name" value="Ntn_hydrolases_N"/>
</dbReference>
<dbReference type="Pfam" id="PF01804">
    <property type="entry name" value="Penicil_amidase"/>
    <property type="match status" value="1"/>
</dbReference>
<gene>
    <name evidence="7" type="ORF">E7Z59_02755</name>
</gene>
<organism evidence="7 8">
    <name type="scientific">Robertkochia marina</name>
    <dbReference type="NCBI Taxonomy" id="1227945"/>
    <lineage>
        <taxon>Bacteria</taxon>
        <taxon>Pseudomonadati</taxon>
        <taxon>Bacteroidota</taxon>
        <taxon>Flavobacteriia</taxon>
        <taxon>Flavobacteriales</taxon>
        <taxon>Flavobacteriaceae</taxon>
        <taxon>Robertkochia</taxon>
    </lineage>
</organism>
<evidence type="ECO:0000256" key="3">
    <source>
        <dbReference type="ARBA" id="ARBA00022801"/>
    </source>
</evidence>
<proteinExistence type="inferred from homology"/>
<dbReference type="InterPro" id="IPR043146">
    <property type="entry name" value="Penicillin_amidase_N_B-knob"/>
</dbReference>
<dbReference type="InterPro" id="IPR014395">
    <property type="entry name" value="Pen/GL7ACA/AHL_acylase"/>
</dbReference>
<sequence>MKYLLLFTPLILLLSCQKKQEKDRPALAEQVTIYRDTWGVPHVVGETDAAAVFGLLYAQCEDNFTAVEYNLVKAMGRLAEWDGDERSLIRDLQIRLYMDIDEAKTLYKKAPEWMQHLCEAAAEGVNWYLRSHPEVQPKILTSFEPWMWLFHFEGSITKNIDNDIQGPQRTDIGSYYFPDQSSRDASVWLDEGESNSFAVGNNLSVTGNPLLYINPHTYLHYRTEAHIISKEGLNAYGAITWGQFFIYQGFNENNGWAHTTSYADNIDQFILETNSLDPAESFIFNKDTLTFTKKQISLAFKADQEMKNTTVEILRTSLGPVTHQTEHGSPVVTKIHWRPLKSLEQSFKLMKTGNLKEFKEVLQIRADATNNTMYAGKDGNIAYFHGNFMPKRPENRDYSNPYPVSDSTDVWQGLHEWDDMITLEDPENGWIINCNSTPFMSAGKDSPKQEDYPPYMATDPENFRVRLADSLFSQVRSLDIDGLIDLAYYNRFPAHMKVKKSLVNAFKESGTNFPELNEPMRLIKEWDGQADETSVAYNLVTLYLFDGLLQRIIPINGPGEIISYVNYLSDSLPAQKQLLLFKNTLDSLTSEWGRWEVPYGDLVRYQRLEDPLSQHFSDENSSLPMARGSAIWGDLSSFEAYSSDKNKSWYGVAGNSFVAAVEFGENIRAKALMAGGQSAHSHSPYFDDQAKMYTEGEFREVLFYMEDILNNLESQYKPGEELPRQNHSKE</sequence>
<dbReference type="GO" id="GO:0046872">
    <property type="term" value="F:metal ion binding"/>
    <property type="evidence" value="ECO:0007669"/>
    <property type="project" value="UniProtKB-KW"/>
</dbReference>
<dbReference type="EMBL" id="SSMC01000001">
    <property type="protein sequence ID" value="THD69268.1"/>
    <property type="molecule type" value="Genomic_DNA"/>
</dbReference>
<dbReference type="Gene3D" id="2.30.120.10">
    <property type="match status" value="1"/>
</dbReference>
<dbReference type="Proteomes" id="UP000305939">
    <property type="component" value="Unassembled WGS sequence"/>
</dbReference>
<keyword evidence="2" id="KW-0732">Signal</keyword>
<evidence type="ECO:0000256" key="6">
    <source>
        <dbReference type="PIRSR" id="PIRSR001227-2"/>
    </source>
</evidence>
<dbReference type="PANTHER" id="PTHR34218">
    <property type="entry name" value="PEPTIDASE S45 PENICILLIN AMIDASE"/>
    <property type="match status" value="1"/>
</dbReference>
<evidence type="ECO:0000256" key="1">
    <source>
        <dbReference type="ARBA" id="ARBA00006586"/>
    </source>
</evidence>
<keyword evidence="6" id="KW-0106">Calcium</keyword>
<protein>
    <submittedName>
        <fullName evidence="7">Acylase</fullName>
    </submittedName>
</protein>
<dbReference type="OrthoDB" id="9759796at2"/>
<dbReference type="InterPro" id="IPR023343">
    <property type="entry name" value="Penicillin_amidase_dom1"/>
</dbReference>
<keyword evidence="6" id="KW-0479">Metal-binding</keyword>